<dbReference type="InterPro" id="IPR028081">
    <property type="entry name" value="Leu-bd"/>
</dbReference>
<dbReference type="InterPro" id="IPR028082">
    <property type="entry name" value="Peripla_BP_I"/>
</dbReference>
<name>A0A0S4QPB0_9ACTN</name>
<dbReference type="AlphaFoldDB" id="A0A0S4QPB0"/>
<dbReference type="PROSITE" id="PS51257">
    <property type="entry name" value="PROKAR_LIPOPROTEIN"/>
    <property type="match status" value="1"/>
</dbReference>
<dbReference type="CDD" id="cd06341">
    <property type="entry name" value="PBP1_ABC_ligand_binding-like"/>
    <property type="match status" value="1"/>
</dbReference>
<feature type="domain" description="Leucine-binding protein" evidence="4">
    <location>
        <begin position="46"/>
        <end position="389"/>
    </location>
</feature>
<comment type="similarity">
    <text evidence="1">Belongs to the leucine-binding protein family.</text>
</comment>
<dbReference type="PANTHER" id="PTHR47235:SF1">
    <property type="entry name" value="BLR6548 PROTEIN"/>
    <property type="match status" value="1"/>
</dbReference>
<dbReference type="Pfam" id="PF13458">
    <property type="entry name" value="Peripla_BP_6"/>
    <property type="match status" value="1"/>
</dbReference>
<reference evidence="6" key="1">
    <citation type="submission" date="2015-11" db="EMBL/GenBank/DDBJ databases">
        <authorList>
            <person name="Varghese N."/>
        </authorList>
    </citation>
    <scope>NUCLEOTIDE SEQUENCE [LARGE SCALE GENOMIC DNA]</scope>
    <source>
        <strain evidence="6">DSM 45899</strain>
    </source>
</reference>
<dbReference type="RefSeq" id="WP_091278168.1">
    <property type="nucleotide sequence ID" value="NZ_FAOZ01000010.1"/>
</dbReference>
<evidence type="ECO:0000259" key="4">
    <source>
        <dbReference type="Pfam" id="PF13458"/>
    </source>
</evidence>
<gene>
    <name evidence="5" type="ORF">Ga0074812_110155</name>
</gene>
<dbReference type="SUPFAM" id="SSF53822">
    <property type="entry name" value="Periplasmic binding protein-like I"/>
    <property type="match status" value="1"/>
</dbReference>
<protein>
    <submittedName>
        <fullName evidence="5">ABC-type branched-chain amino acid transport system, substrate-binding protein</fullName>
    </submittedName>
</protein>
<evidence type="ECO:0000256" key="2">
    <source>
        <dbReference type="ARBA" id="ARBA00022729"/>
    </source>
</evidence>
<keyword evidence="6" id="KW-1185">Reference proteome</keyword>
<evidence type="ECO:0000313" key="5">
    <source>
        <dbReference type="EMBL" id="CUU57140.1"/>
    </source>
</evidence>
<feature type="signal peptide" evidence="3">
    <location>
        <begin position="1"/>
        <end position="24"/>
    </location>
</feature>
<accession>A0A0S4QPB0</accession>
<evidence type="ECO:0000313" key="6">
    <source>
        <dbReference type="Proteomes" id="UP000198802"/>
    </source>
</evidence>
<sequence>MLSRRRTLCAALSAVILGTASLLAGCTSPEASAAVGCTAPGVTDDQISLGVLVPDSGPAAEGFTNSLAGVEARLGAVNAAGGVNGRKVVYQWRDDKGSTTGNDLGARELVERQQVFGLVELSVAASASAAYLAGRGVPVTGLANEPVWSTMPNMFAFTYVTGAAVDTQGRFVSSQGGTRAVILQPALSAGMTETGQKYEASMRAAGVRVVDIVNFTSGVDTPTTVAKRVISAKADTIISLISPENLIGVLNLLRQASRAPKVVLSTNGYGRELLQNFGAQAAGITMPLVYRPLELGGPATEAYLDAMTRYAPQVTHPENDASVLAYIATDIYLEGLRLAGACPNRQGFIGRLRAVNSYDAGGLISPISFRTDAIRPTTCYSFVQANSAGNGFLVVEPDLCGSAISP</sequence>
<dbReference type="EMBL" id="FAOZ01000010">
    <property type="protein sequence ID" value="CUU57140.1"/>
    <property type="molecule type" value="Genomic_DNA"/>
</dbReference>
<dbReference type="Proteomes" id="UP000198802">
    <property type="component" value="Unassembled WGS sequence"/>
</dbReference>
<evidence type="ECO:0000256" key="1">
    <source>
        <dbReference type="ARBA" id="ARBA00010062"/>
    </source>
</evidence>
<dbReference type="PANTHER" id="PTHR47235">
    <property type="entry name" value="BLR6548 PROTEIN"/>
    <property type="match status" value="1"/>
</dbReference>
<dbReference type="Gene3D" id="3.40.50.2300">
    <property type="match status" value="2"/>
</dbReference>
<proteinExistence type="inferred from homology"/>
<organism evidence="5 6">
    <name type="scientific">Parafrankia irregularis</name>
    <dbReference type="NCBI Taxonomy" id="795642"/>
    <lineage>
        <taxon>Bacteria</taxon>
        <taxon>Bacillati</taxon>
        <taxon>Actinomycetota</taxon>
        <taxon>Actinomycetes</taxon>
        <taxon>Frankiales</taxon>
        <taxon>Frankiaceae</taxon>
        <taxon>Parafrankia</taxon>
    </lineage>
</organism>
<feature type="chain" id="PRO_5038827967" evidence="3">
    <location>
        <begin position="25"/>
        <end position="406"/>
    </location>
</feature>
<evidence type="ECO:0000256" key="3">
    <source>
        <dbReference type="SAM" id="SignalP"/>
    </source>
</evidence>
<keyword evidence="2 3" id="KW-0732">Signal</keyword>